<protein>
    <recommendedName>
        <fullName evidence="7 9">Uroporphyrinogen-III synthase</fullName>
        <ecNumber evidence="3 9">4.2.1.75</ecNumber>
    </recommendedName>
</protein>
<evidence type="ECO:0000313" key="12">
    <source>
        <dbReference type="Proteomes" id="UP000002675"/>
    </source>
</evidence>
<dbReference type="Proteomes" id="UP000002675">
    <property type="component" value="Chromosome I"/>
</dbReference>
<accession>Q7MQC8</accession>
<comment type="catalytic activity">
    <reaction evidence="8 9">
        <text>hydroxymethylbilane = uroporphyrinogen III + H2O</text>
        <dbReference type="Rhea" id="RHEA:18965"/>
        <dbReference type="ChEBI" id="CHEBI:15377"/>
        <dbReference type="ChEBI" id="CHEBI:57308"/>
        <dbReference type="ChEBI" id="CHEBI:57845"/>
        <dbReference type="EC" id="4.2.1.75"/>
    </reaction>
</comment>
<gene>
    <name evidence="11" type="ordered locus">VV0080</name>
</gene>
<dbReference type="SUPFAM" id="SSF69618">
    <property type="entry name" value="HemD-like"/>
    <property type="match status" value="1"/>
</dbReference>
<keyword evidence="4 9" id="KW-0456">Lyase</keyword>
<dbReference type="NCBIfam" id="NF004585">
    <property type="entry name" value="PRK05928.2-2"/>
    <property type="match status" value="1"/>
</dbReference>
<comment type="function">
    <text evidence="6 9">Catalyzes cyclization of the linear tetrapyrrole, hydroxymethylbilane, to the macrocyclic uroporphyrinogen III.</text>
</comment>
<dbReference type="STRING" id="672.VV93_v1c00720"/>
<dbReference type="GO" id="GO:0006780">
    <property type="term" value="P:uroporphyrinogen III biosynthetic process"/>
    <property type="evidence" value="ECO:0007669"/>
    <property type="project" value="UniProtKB-UniRule"/>
</dbReference>
<dbReference type="GO" id="GO:0006782">
    <property type="term" value="P:protoporphyrinogen IX biosynthetic process"/>
    <property type="evidence" value="ECO:0007669"/>
    <property type="project" value="UniProtKB-UniRule"/>
</dbReference>
<evidence type="ECO:0000256" key="8">
    <source>
        <dbReference type="ARBA" id="ARBA00048617"/>
    </source>
</evidence>
<dbReference type="HOGENOM" id="CLU_011276_9_4_6"/>
<dbReference type="KEGG" id="vvy:VV0080"/>
<dbReference type="eggNOG" id="COG1587">
    <property type="taxonomic scope" value="Bacteria"/>
</dbReference>
<dbReference type="InterPro" id="IPR036108">
    <property type="entry name" value="4pyrrol_syn_uPrphyn_synt_sf"/>
</dbReference>
<dbReference type="AlphaFoldDB" id="Q7MQC8"/>
<dbReference type="UniPathway" id="UPA00251">
    <property type="reaction ID" value="UER00320"/>
</dbReference>
<dbReference type="CDD" id="cd06578">
    <property type="entry name" value="HemD"/>
    <property type="match status" value="1"/>
</dbReference>
<evidence type="ECO:0000256" key="3">
    <source>
        <dbReference type="ARBA" id="ARBA00013109"/>
    </source>
</evidence>
<evidence type="ECO:0000256" key="4">
    <source>
        <dbReference type="ARBA" id="ARBA00023239"/>
    </source>
</evidence>
<comment type="similarity">
    <text evidence="2 9">Belongs to the uroporphyrinogen-III synthase family.</text>
</comment>
<dbReference type="PANTHER" id="PTHR38042:SF1">
    <property type="entry name" value="UROPORPHYRINOGEN-III SYNTHASE, CHLOROPLASTIC"/>
    <property type="match status" value="1"/>
</dbReference>
<dbReference type="InterPro" id="IPR003754">
    <property type="entry name" value="4pyrrol_synth_uPrphyn_synth"/>
</dbReference>
<name>Q7MQC8_VIBVY</name>
<evidence type="ECO:0000256" key="2">
    <source>
        <dbReference type="ARBA" id="ARBA00008133"/>
    </source>
</evidence>
<evidence type="ECO:0000256" key="5">
    <source>
        <dbReference type="ARBA" id="ARBA00023244"/>
    </source>
</evidence>
<dbReference type="Gene3D" id="3.40.50.10090">
    <property type="match status" value="2"/>
</dbReference>
<evidence type="ECO:0000259" key="10">
    <source>
        <dbReference type="Pfam" id="PF02602"/>
    </source>
</evidence>
<evidence type="ECO:0000256" key="6">
    <source>
        <dbReference type="ARBA" id="ARBA00037589"/>
    </source>
</evidence>
<proteinExistence type="inferred from homology"/>
<dbReference type="GO" id="GO:0004852">
    <property type="term" value="F:uroporphyrinogen-III synthase activity"/>
    <property type="evidence" value="ECO:0007669"/>
    <property type="project" value="UniProtKB-UniRule"/>
</dbReference>
<dbReference type="Pfam" id="PF02602">
    <property type="entry name" value="HEM4"/>
    <property type="match status" value="1"/>
</dbReference>
<dbReference type="EMBL" id="BA000037">
    <property type="protein sequence ID" value="BAC92844.1"/>
    <property type="molecule type" value="Genomic_DNA"/>
</dbReference>
<evidence type="ECO:0000256" key="7">
    <source>
        <dbReference type="ARBA" id="ARBA00040167"/>
    </source>
</evidence>
<dbReference type="PANTHER" id="PTHR38042">
    <property type="entry name" value="UROPORPHYRINOGEN-III SYNTHASE, CHLOROPLASTIC"/>
    <property type="match status" value="1"/>
</dbReference>
<keyword evidence="5 9" id="KW-0627">Porphyrin biosynthesis</keyword>
<dbReference type="EC" id="4.2.1.75" evidence="3 9"/>
<evidence type="ECO:0000256" key="1">
    <source>
        <dbReference type="ARBA" id="ARBA00004772"/>
    </source>
</evidence>
<dbReference type="InterPro" id="IPR039793">
    <property type="entry name" value="UROS/Hem4"/>
</dbReference>
<feature type="domain" description="Tetrapyrrole biosynthesis uroporphyrinogen III synthase" evidence="10">
    <location>
        <begin position="32"/>
        <end position="243"/>
    </location>
</feature>
<evidence type="ECO:0000313" key="11">
    <source>
        <dbReference type="EMBL" id="BAC92844.1"/>
    </source>
</evidence>
<organism evidence="11 12">
    <name type="scientific">Vibrio vulnificus (strain YJ016)</name>
    <dbReference type="NCBI Taxonomy" id="196600"/>
    <lineage>
        <taxon>Bacteria</taxon>
        <taxon>Pseudomonadati</taxon>
        <taxon>Pseudomonadota</taxon>
        <taxon>Gammaproteobacteria</taxon>
        <taxon>Vibrionales</taxon>
        <taxon>Vibrionaceae</taxon>
        <taxon>Vibrio</taxon>
    </lineage>
</organism>
<comment type="pathway">
    <text evidence="1 9">Porphyrin-containing compound metabolism; protoporphyrin-IX biosynthesis; coproporphyrinogen-III from 5-aminolevulinate: step 3/4.</text>
</comment>
<sequence>MRVPERSSPSCTKTTNNMAVLVTRPAEQGQALCQLLQQAGVPALQQPLIDIVANSSLNTLANDLKQSDVIIAVSQHAVQCAEHILKAQQQNWPQNALYLAVGQKTAHYLSKVTHQDVNYPTVSDSEHLLQLPEFNRIAGKRVLILRGNGGRELIHQALSQRGADVRYCETYQRELIPFDAVSSLTLWRDQGVDTLIVTSAEQLDYLHAQMSDEGKFWLYQQRLLVPSERIAAIANRLGFTQVCNVGSASNKDLLAALQPK</sequence>
<evidence type="ECO:0000256" key="9">
    <source>
        <dbReference type="RuleBase" id="RU366031"/>
    </source>
</evidence>
<reference evidence="11 12" key="1">
    <citation type="journal article" date="2003" name="Genome Res.">
        <title>Comparative genome analysis of Vibrio vulnificus, a marine pathogen.</title>
        <authorList>
            <person name="Chen C.Y."/>
            <person name="Wu K.M."/>
            <person name="Chang Y.C."/>
            <person name="Chang C.H."/>
            <person name="Tsai H.C."/>
            <person name="Liao T.L."/>
            <person name="Liu Y.M."/>
            <person name="Chen H.J."/>
            <person name="Shen A.B."/>
            <person name="Li J.C."/>
            <person name="Su T.L."/>
            <person name="Shao C.P."/>
            <person name="Lee C.T."/>
            <person name="Hor L.I."/>
            <person name="Tsai S.F."/>
        </authorList>
    </citation>
    <scope>NUCLEOTIDE SEQUENCE [LARGE SCALE GENOMIC DNA]</scope>
    <source>
        <strain evidence="11 12">YJ016</strain>
    </source>
</reference>